<reference evidence="1" key="1">
    <citation type="journal article" date="2014" name="Front. Microbiol.">
        <title>High frequency of phylogenetically diverse reductive dehalogenase-homologous genes in deep subseafloor sedimentary metagenomes.</title>
        <authorList>
            <person name="Kawai M."/>
            <person name="Futagami T."/>
            <person name="Toyoda A."/>
            <person name="Takaki Y."/>
            <person name="Nishi S."/>
            <person name="Hori S."/>
            <person name="Arai W."/>
            <person name="Tsubouchi T."/>
            <person name="Morono Y."/>
            <person name="Uchiyama I."/>
            <person name="Ito T."/>
            <person name="Fujiyama A."/>
            <person name="Inagaki F."/>
            <person name="Takami H."/>
        </authorList>
    </citation>
    <scope>NUCLEOTIDE SEQUENCE</scope>
    <source>
        <strain evidence="1">Expedition CK06-06</strain>
    </source>
</reference>
<sequence>MEENVGIVGSPSTTVKATVDILEDATGSPLHGQLVYFSHVLDSGHLFALGTVTDIKTTNRWHEDDNMRGVLKRYGSLPHLSGVGDVRTAEVLVQAAYLSQTPDLSGDEPPIESGGMLAMSPTTGARVSRVTDEFLRQLLRRHENEMVYLGHLYRTDVRLPLTLRHFGPPNQGGAGEAYHTGIFGMTGSG</sequence>
<name>X1IJ94_9ZZZZ</name>
<feature type="non-terminal residue" evidence="1">
    <location>
        <position position="189"/>
    </location>
</feature>
<dbReference type="EMBL" id="BARU01030696">
    <property type="protein sequence ID" value="GAH66194.1"/>
    <property type="molecule type" value="Genomic_DNA"/>
</dbReference>
<comment type="caution">
    <text evidence="1">The sequence shown here is derived from an EMBL/GenBank/DDBJ whole genome shotgun (WGS) entry which is preliminary data.</text>
</comment>
<evidence type="ECO:0000313" key="1">
    <source>
        <dbReference type="EMBL" id="GAH66194.1"/>
    </source>
</evidence>
<proteinExistence type="predicted"/>
<accession>X1IJ94</accession>
<dbReference type="AlphaFoldDB" id="X1IJ94"/>
<gene>
    <name evidence="1" type="ORF">S03H2_48665</name>
</gene>
<organism evidence="1">
    <name type="scientific">marine sediment metagenome</name>
    <dbReference type="NCBI Taxonomy" id="412755"/>
    <lineage>
        <taxon>unclassified sequences</taxon>
        <taxon>metagenomes</taxon>
        <taxon>ecological metagenomes</taxon>
    </lineage>
</organism>
<protein>
    <submittedName>
        <fullName evidence="1">Uncharacterized protein</fullName>
    </submittedName>
</protein>